<keyword evidence="2" id="KW-1133">Transmembrane helix</keyword>
<evidence type="ECO:0000313" key="3">
    <source>
        <dbReference type="EMBL" id="SEK37557.1"/>
    </source>
</evidence>
<dbReference type="Proteomes" id="UP000198984">
    <property type="component" value="Unassembled WGS sequence"/>
</dbReference>
<evidence type="ECO:0000256" key="1">
    <source>
        <dbReference type="SAM" id="Coils"/>
    </source>
</evidence>
<keyword evidence="4" id="KW-1185">Reference proteome</keyword>
<organism evidence="3 4">
    <name type="scientific">Chitinophaga rupis</name>
    <dbReference type="NCBI Taxonomy" id="573321"/>
    <lineage>
        <taxon>Bacteria</taxon>
        <taxon>Pseudomonadati</taxon>
        <taxon>Bacteroidota</taxon>
        <taxon>Chitinophagia</taxon>
        <taxon>Chitinophagales</taxon>
        <taxon>Chitinophagaceae</taxon>
        <taxon>Chitinophaga</taxon>
    </lineage>
</organism>
<proteinExistence type="predicted"/>
<protein>
    <submittedName>
        <fullName evidence="3">Uncharacterized protein</fullName>
    </submittedName>
</protein>
<dbReference type="OrthoDB" id="663426at2"/>
<accession>A0A1H7GJ43</accession>
<dbReference type="EMBL" id="FOBB01000001">
    <property type="protein sequence ID" value="SEK37557.1"/>
    <property type="molecule type" value="Genomic_DNA"/>
</dbReference>
<evidence type="ECO:0000256" key="2">
    <source>
        <dbReference type="SAM" id="Phobius"/>
    </source>
</evidence>
<dbReference type="STRING" id="573321.SAMN04488505_10177"/>
<evidence type="ECO:0000313" key="4">
    <source>
        <dbReference type="Proteomes" id="UP000198984"/>
    </source>
</evidence>
<sequence length="203" mass="23477">MKKTSPFLYTIIFFFVAIILGLGYYRQQQRVRKVLQQNERLLNENRDLRQSLNLASGAAQQIADRKDQQQRVQGKFVERRTYYRRNWKQFISVNTSDYKTGFFGGIKNLQVIVKNQTEYPLDNVVVSVQYLRSNGDVFKTEQYTVNDIPAKETRAVDAAGSRKGMKVQLKLISITSQAMNFCWAFNKPAPEGNPDPFQCVSDQ</sequence>
<name>A0A1H7GJ43_9BACT</name>
<feature type="coiled-coil region" evidence="1">
    <location>
        <begin position="31"/>
        <end position="58"/>
    </location>
</feature>
<keyword evidence="2" id="KW-0472">Membrane</keyword>
<gene>
    <name evidence="3" type="ORF">SAMN04488505_10177</name>
</gene>
<dbReference type="RefSeq" id="WP_089906187.1">
    <property type="nucleotide sequence ID" value="NZ_FOBB01000001.1"/>
</dbReference>
<keyword evidence="2" id="KW-0812">Transmembrane</keyword>
<reference evidence="3 4" key="1">
    <citation type="submission" date="2016-10" db="EMBL/GenBank/DDBJ databases">
        <authorList>
            <person name="de Groot N.N."/>
        </authorList>
    </citation>
    <scope>NUCLEOTIDE SEQUENCE [LARGE SCALE GENOMIC DNA]</scope>
    <source>
        <strain evidence="3 4">DSM 21039</strain>
    </source>
</reference>
<feature type="transmembrane region" description="Helical" evidence="2">
    <location>
        <begin position="6"/>
        <end position="25"/>
    </location>
</feature>
<keyword evidence="1" id="KW-0175">Coiled coil</keyword>
<dbReference type="AlphaFoldDB" id="A0A1H7GJ43"/>